<dbReference type="RefSeq" id="YP_009364309.1">
    <property type="nucleotide sequence ID" value="NC_034659.1"/>
</dbReference>
<proteinExistence type="predicted"/>
<dbReference type="InterPro" id="IPR027434">
    <property type="entry name" value="Homing_endonucl"/>
</dbReference>
<dbReference type="GO" id="GO:0004519">
    <property type="term" value="F:endonuclease activity"/>
    <property type="evidence" value="ECO:0007669"/>
    <property type="project" value="UniProtKB-KW"/>
</dbReference>
<dbReference type="EMBL" id="KY622006">
    <property type="protein sequence ID" value="ARF03431.1"/>
    <property type="molecule type" value="Genomic_DNA"/>
</dbReference>
<geneLocation type="mitochondrion" evidence="2"/>
<dbReference type="Pfam" id="PF00961">
    <property type="entry name" value="LAGLIDADG_1"/>
    <property type="match status" value="1"/>
</dbReference>
<keyword evidence="2" id="KW-0540">Nuclease</keyword>
<keyword evidence="2" id="KW-0255">Endonuclease</keyword>
<dbReference type="AlphaFoldDB" id="A0A1W5T0R5"/>
<gene>
    <name evidence="2" type="primary">orf199</name>
</gene>
<reference evidence="2" key="1">
    <citation type="submission" date="2017-02" db="EMBL/GenBank/DDBJ databases">
        <title>SMRT sequencing of the wild medicinal fungus Ophiocordyceps sinensis mitochondrial genome reveals phylogenetic relationship and depicts a genome-wide modification map.</title>
        <authorList>
            <person name="Liu D."/>
            <person name="Kang X."/>
            <person name="Hu L."/>
        </authorList>
    </citation>
    <scope>NUCLEOTIDE SEQUENCE</scope>
</reference>
<accession>A0A1W5T0R5</accession>
<dbReference type="PANTHER" id="PTHR36181:SF3">
    <property type="entry name" value="INTRON-ENCODED DNA ENDONUCLEASE AI5 BETA"/>
    <property type="match status" value="1"/>
</dbReference>
<feature type="domain" description="Homing endonuclease LAGLIDADG" evidence="1">
    <location>
        <begin position="56"/>
        <end position="155"/>
    </location>
</feature>
<name>A0A1W5T0R5_9HYPO</name>
<protein>
    <submittedName>
        <fullName evidence="2">LAGLIDADG endonuclease</fullName>
    </submittedName>
</protein>
<sequence>MLEKEHSTLEGIQKIVNIKSSMNWGLSIVLKEAFPLSTPVKVNSSRDIVTLTKEWMAGFATGESNFFIVVQNSKTKSGIATSLRFSIAQDMRDLFLLESFVDFFGCGYVVKYKNRTVCEFLVTKIDNIVNHIIPFFDKDNIRGSKYSNYLDFKSVALIIKNKEHLKEDGVALKKILSLKGASRITEEYHNKAKNNHRYE</sequence>
<dbReference type="Gene3D" id="3.10.28.10">
    <property type="entry name" value="Homing endonucleases"/>
    <property type="match status" value="1"/>
</dbReference>
<keyword evidence="2" id="KW-0378">Hydrolase</keyword>
<dbReference type="PANTHER" id="PTHR36181">
    <property type="entry name" value="INTRON-ENCODED ENDONUCLEASE AI3-RELATED"/>
    <property type="match status" value="1"/>
</dbReference>
<dbReference type="GeneID" id="32888723"/>
<evidence type="ECO:0000313" key="2">
    <source>
        <dbReference type="EMBL" id="ARF03431.1"/>
    </source>
</evidence>
<dbReference type="InterPro" id="IPR004860">
    <property type="entry name" value="LAGLIDADG_dom"/>
</dbReference>
<evidence type="ECO:0000259" key="1">
    <source>
        <dbReference type="Pfam" id="PF00961"/>
    </source>
</evidence>
<organism evidence="2">
    <name type="scientific">Ophiocordyceps sinensis</name>
    <dbReference type="NCBI Taxonomy" id="72228"/>
    <lineage>
        <taxon>Eukaryota</taxon>
        <taxon>Fungi</taxon>
        <taxon>Dikarya</taxon>
        <taxon>Ascomycota</taxon>
        <taxon>Pezizomycotina</taxon>
        <taxon>Sordariomycetes</taxon>
        <taxon>Hypocreomycetidae</taxon>
        <taxon>Hypocreales</taxon>
        <taxon>Ophiocordycipitaceae</taxon>
        <taxon>Ophiocordyceps</taxon>
    </lineage>
</organism>
<dbReference type="GO" id="GO:0005739">
    <property type="term" value="C:mitochondrion"/>
    <property type="evidence" value="ECO:0007669"/>
    <property type="project" value="UniProtKB-ARBA"/>
</dbReference>
<dbReference type="SUPFAM" id="SSF55608">
    <property type="entry name" value="Homing endonucleases"/>
    <property type="match status" value="1"/>
</dbReference>
<dbReference type="InterPro" id="IPR051289">
    <property type="entry name" value="LAGLIDADG_Endonuclease"/>
</dbReference>
<keyword evidence="2" id="KW-0496">Mitochondrion</keyword>